<sequence length="306" mass="32996">MNHLVDLQVNGYGGVDFNADELSVDDLHRACDMMRRDGVDAMLATVITDDVPVMVRKLARIVEMRERDELIASVIAGLHVEGPFISPVDGYRGAHPSEAVKPATVDEAKRLFDAADGLLRIFTLAPEHDADAALTRWLADRSVIVSAGHTDAPAEALDRSIDAGLSMVTHLGNGCPTELPRHDNIIQRLLSRAERLLFGFIGDGIHVPGFALRNYLAVAGYERCFVVSDASAPAGMGPGRYGLGRLVLDVADDLTVRLPGTGQLAGSAMPLRQAAGLLQESVGLRPEVVDWMTKTHPRLLITPQSK</sequence>
<dbReference type="PANTHER" id="PTHR11113">
    <property type="entry name" value="N-ACETYLGLUCOSAMINE-6-PHOSPHATE DEACETYLASE"/>
    <property type="match status" value="1"/>
</dbReference>
<evidence type="ECO:0000313" key="4">
    <source>
        <dbReference type="Proteomes" id="UP000320386"/>
    </source>
</evidence>
<proteinExistence type="inferred from homology"/>
<evidence type="ECO:0000256" key="1">
    <source>
        <dbReference type="ARBA" id="ARBA00010716"/>
    </source>
</evidence>
<dbReference type="Gene3D" id="3.20.20.140">
    <property type="entry name" value="Metal-dependent hydrolases"/>
    <property type="match status" value="1"/>
</dbReference>
<reference evidence="3 4" key="1">
    <citation type="submission" date="2019-02" db="EMBL/GenBank/DDBJ databases">
        <title>Deep-cultivation of Planctomycetes and their phenomic and genomic characterization uncovers novel biology.</title>
        <authorList>
            <person name="Wiegand S."/>
            <person name="Jogler M."/>
            <person name="Boedeker C."/>
            <person name="Pinto D."/>
            <person name="Vollmers J."/>
            <person name="Rivas-Marin E."/>
            <person name="Kohn T."/>
            <person name="Peeters S.H."/>
            <person name="Heuer A."/>
            <person name="Rast P."/>
            <person name="Oberbeckmann S."/>
            <person name="Bunk B."/>
            <person name="Jeske O."/>
            <person name="Meyerdierks A."/>
            <person name="Storesund J.E."/>
            <person name="Kallscheuer N."/>
            <person name="Luecker S."/>
            <person name="Lage O.M."/>
            <person name="Pohl T."/>
            <person name="Merkel B.J."/>
            <person name="Hornburger P."/>
            <person name="Mueller R.-W."/>
            <person name="Bruemmer F."/>
            <person name="Labrenz M."/>
            <person name="Spormann A.M."/>
            <person name="Op den Camp H."/>
            <person name="Overmann J."/>
            <person name="Amann R."/>
            <person name="Jetten M.S.M."/>
            <person name="Mascher T."/>
            <person name="Medema M.H."/>
            <person name="Devos D.P."/>
            <person name="Kaster A.-K."/>
            <person name="Ovreas L."/>
            <person name="Rohde M."/>
            <person name="Galperin M.Y."/>
            <person name="Jogler C."/>
        </authorList>
    </citation>
    <scope>NUCLEOTIDE SEQUENCE [LARGE SCALE GENOMIC DNA]</scope>
    <source>
        <strain evidence="3 4">Pan265</strain>
    </source>
</reference>
<protein>
    <submittedName>
        <fullName evidence="3">N-acetylglucosamine-6-phosphate deacetylase</fullName>
        <ecNumber evidence="3">3.5.1.25</ecNumber>
    </submittedName>
</protein>
<dbReference type="GO" id="GO:0006046">
    <property type="term" value="P:N-acetylglucosamine catabolic process"/>
    <property type="evidence" value="ECO:0007669"/>
    <property type="project" value="TreeGrafter"/>
</dbReference>
<dbReference type="EC" id="3.5.1.25" evidence="3"/>
<keyword evidence="2 3" id="KW-0378">Hydrolase</keyword>
<dbReference type="AlphaFoldDB" id="A0A518BU24"/>
<organism evidence="3 4">
    <name type="scientific">Mucisphaera calidilacus</name>
    <dbReference type="NCBI Taxonomy" id="2527982"/>
    <lineage>
        <taxon>Bacteria</taxon>
        <taxon>Pseudomonadati</taxon>
        <taxon>Planctomycetota</taxon>
        <taxon>Phycisphaerae</taxon>
        <taxon>Phycisphaerales</taxon>
        <taxon>Phycisphaeraceae</taxon>
        <taxon>Mucisphaera</taxon>
    </lineage>
</organism>
<accession>A0A518BU24</accession>
<dbReference type="KEGG" id="mcad:Pan265_02850"/>
<dbReference type="PANTHER" id="PTHR11113:SF14">
    <property type="entry name" value="N-ACETYLGLUCOSAMINE-6-PHOSPHATE DEACETYLASE"/>
    <property type="match status" value="1"/>
</dbReference>
<dbReference type="EMBL" id="CP036280">
    <property type="protein sequence ID" value="QDU70457.1"/>
    <property type="molecule type" value="Genomic_DNA"/>
</dbReference>
<dbReference type="InterPro" id="IPR032466">
    <property type="entry name" value="Metal_Hydrolase"/>
</dbReference>
<dbReference type="OrthoDB" id="9776488at2"/>
<evidence type="ECO:0000256" key="2">
    <source>
        <dbReference type="ARBA" id="ARBA00022801"/>
    </source>
</evidence>
<dbReference type="GO" id="GO:0008448">
    <property type="term" value="F:N-acetylglucosamine-6-phosphate deacetylase activity"/>
    <property type="evidence" value="ECO:0007669"/>
    <property type="project" value="UniProtKB-EC"/>
</dbReference>
<name>A0A518BU24_9BACT</name>
<comment type="similarity">
    <text evidence="1">Belongs to the metallo-dependent hydrolases superfamily. NagA family.</text>
</comment>
<dbReference type="Proteomes" id="UP000320386">
    <property type="component" value="Chromosome"/>
</dbReference>
<gene>
    <name evidence="3" type="primary">nagA</name>
    <name evidence="3" type="ORF">Pan265_02850</name>
</gene>
<dbReference type="SUPFAM" id="SSF51556">
    <property type="entry name" value="Metallo-dependent hydrolases"/>
    <property type="match status" value="1"/>
</dbReference>
<evidence type="ECO:0000313" key="3">
    <source>
        <dbReference type="EMBL" id="QDU70457.1"/>
    </source>
</evidence>
<dbReference type="RefSeq" id="WP_145444573.1">
    <property type="nucleotide sequence ID" value="NZ_CP036280.1"/>
</dbReference>
<keyword evidence="4" id="KW-1185">Reference proteome</keyword>